<dbReference type="SUPFAM" id="SSF51445">
    <property type="entry name" value="(Trans)glycosidases"/>
    <property type="match status" value="1"/>
</dbReference>
<dbReference type="PANTHER" id="PTHR38340:SF1">
    <property type="entry name" value="S-LAYER PROTEIN"/>
    <property type="match status" value="1"/>
</dbReference>
<dbReference type="EMBL" id="QWJJ01000021">
    <property type="protein sequence ID" value="RII37143.1"/>
    <property type="molecule type" value="Genomic_DNA"/>
</dbReference>
<proteinExistence type="predicted"/>
<dbReference type="InterPro" id="IPR018511">
    <property type="entry name" value="Hemolysin-typ_Ca-bd_CS"/>
</dbReference>
<dbReference type="InterPro" id="IPR001343">
    <property type="entry name" value="Hemolysn_Ca-bd"/>
</dbReference>
<dbReference type="SUPFAM" id="SSF51120">
    <property type="entry name" value="beta-Roll"/>
    <property type="match status" value="2"/>
</dbReference>
<organism evidence="3 4">
    <name type="scientific">Pseudooceanicola sediminis</name>
    <dbReference type="NCBI Taxonomy" id="2211117"/>
    <lineage>
        <taxon>Bacteria</taxon>
        <taxon>Pseudomonadati</taxon>
        <taxon>Pseudomonadota</taxon>
        <taxon>Alphaproteobacteria</taxon>
        <taxon>Rhodobacterales</taxon>
        <taxon>Paracoccaceae</taxon>
        <taxon>Pseudooceanicola</taxon>
    </lineage>
</organism>
<dbReference type="AlphaFoldDB" id="A0A399IVI9"/>
<dbReference type="PROSITE" id="PS00330">
    <property type="entry name" value="HEMOLYSIN_CALCIUM"/>
    <property type="match status" value="4"/>
</dbReference>
<evidence type="ECO:0000313" key="4">
    <source>
        <dbReference type="Proteomes" id="UP000265848"/>
    </source>
</evidence>
<comment type="subcellular location">
    <subcellularLocation>
        <location evidence="1">Secreted</location>
    </subcellularLocation>
</comment>
<dbReference type="InterPro" id="IPR017853">
    <property type="entry name" value="GH"/>
</dbReference>
<dbReference type="InterPro" id="IPR011049">
    <property type="entry name" value="Serralysin-like_metalloprot_C"/>
</dbReference>
<evidence type="ECO:0000313" key="3">
    <source>
        <dbReference type="EMBL" id="RII37143.1"/>
    </source>
</evidence>
<dbReference type="GO" id="GO:0005509">
    <property type="term" value="F:calcium ion binding"/>
    <property type="evidence" value="ECO:0007669"/>
    <property type="project" value="InterPro"/>
</dbReference>
<sequence>MKPTEVRMAYKITLEPGQTGGATGAATVTARHFGSNYLATRQAHGETIEAGGAFGAAADWLDVTHYRYPGGTIAEKYFDITDPGHFDPGAQDALSVASFADAGDTTQLTRLGQFMAFAATEGGKVTVVVPMIRFFETVKSGSPAEVAALEADVKAFVAAAMAHPAGHVISGFELGNEFASWMGGHNGAILGSTADAAALMRNMAVWINEALDETGLAPGDQPQIIAQTAFVKYGEKGNTPLLRDLFDEDLGQDYAHVESVADFFAAIEGVATHVYPYRPWLDTDDGIGAITGDTGLIGDWQEAFEDYAETHGLEAVELDGVASEWNIRNAAFSNGDVSGAQAGIATVALFHRLVAEGVDEMHVWPALQNTGSTLIDQKDGALEMQFTGAAFTLLRTLVPGHAVEQAPTAHDSDGDGIDDVFVYSFRQGGSLHTFASAAQDTSVTLDFAGYGIAAEDAALAHVAQLNATGSGAPVFEIGDSHLLAPGDNSLTLNLAAGAMTLISLDGDLAAGAAGAAEAAQFSFAMSAGYADRLPHLPGLDPVATGNVMQGDGADAQFQVYKGFIFDAGGGADSVLGSSAADTVLGGSGADRLEMGAGDDVLLGESGDDYLNGGSGDDWLYGGAHQDVLLGGAGNDRIRGGAGFDLIQGGAGHDLIDGGGQADNLYGGTGNDTIHGSSGLDRMFGGSGDDRMFGGTGDDHLRGETGSDALFGGHGNDTLEGGGGNDRIRGGAGFDVLDGGAGNDILIGAFNADVFVFAGDFGSDQIWDFEACNDFEKIDLSGVSGITDFDDLSQNHMRQIDSGVLIDAGEGNRVLLRGVEITDLDANDFLF</sequence>
<dbReference type="Proteomes" id="UP000265848">
    <property type="component" value="Unassembled WGS sequence"/>
</dbReference>
<accession>A0A399IVI9</accession>
<dbReference type="PRINTS" id="PR00313">
    <property type="entry name" value="CABNDNGRPT"/>
</dbReference>
<keyword evidence="2" id="KW-0964">Secreted</keyword>
<evidence type="ECO:0000256" key="2">
    <source>
        <dbReference type="ARBA" id="ARBA00022525"/>
    </source>
</evidence>
<keyword evidence="4" id="KW-1185">Reference proteome</keyword>
<dbReference type="InterPro" id="IPR050557">
    <property type="entry name" value="RTX_toxin/Mannuronan_C5-epim"/>
</dbReference>
<protein>
    <submittedName>
        <fullName evidence="3">Calcium-binding protein</fullName>
    </submittedName>
</protein>
<name>A0A399IVI9_9RHOB</name>
<comment type="caution">
    <text evidence="3">The sequence shown here is derived from an EMBL/GenBank/DDBJ whole genome shotgun (WGS) entry which is preliminary data.</text>
</comment>
<evidence type="ECO:0000256" key="1">
    <source>
        <dbReference type="ARBA" id="ARBA00004613"/>
    </source>
</evidence>
<gene>
    <name evidence="3" type="ORF">DL237_18860</name>
</gene>
<reference evidence="3 4" key="1">
    <citation type="submission" date="2018-08" db="EMBL/GenBank/DDBJ databases">
        <title>Pseudooceanicola sediminis CY03 in the family Rhodobacteracea.</title>
        <authorList>
            <person name="Zhang Y.-J."/>
        </authorList>
    </citation>
    <scope>NUCLEOTIDE SEQUENCE [LARGE SCALE GENOMIC DNA]</scope>
    <source>
        <strain evidence="3 4">CY03</strain>
    </source>
</reference>
<dbReference type="Gene3D" id="2.150.10.10">
    <property type="entry name" value="Serralysin-like metalloprotease, C-terminal"/>
    <property type="match status" value="3"/>
</dbReference>
<dbReference type="GO" id="GO:0005576">
    <property type="term" value="C:extracellular region"/>
    <property type="evidence" value="ECO:0007669"/>
    <property type="project" value="UniProtKB-SubCell"/>
</dbReference>
<dbReference type="Pfam" id="PF00353">
    <property type="entry name" value="HemolysinCabind"/>
    <property type="match status" value="4"/>
</dbReference>
<dbReference type="PANTHER" id="PTHR38340">
    <property type="entry name" value="S-LAYER PROTEIN"/>
    <property type="match status" value="1"/>
</dbReference>
<dbReference type="Gene3D" id="3.20.20.80">
    <property type="entry name" value="Glycosidases"/>
    <property type="match status" value="1"/>
</dbReference>